<name>A0A7C2V3F0_9AQUI</name>
<evidence type="ECO:0000256" key="2">
    <source>
        <dbReference type="ARBA" id="ARBA00022977"/>
    </source>
</evidence>
<dbReference type="EMBL" id="DSFP01000035">
    <property type="protein sequence ID" value="HEW45858.1"/>
    <property type="molecule type" value="Genomic_DNA"/>
</dbReference>
<dbReference type="InterPro" id="IPR036188">
    <property type="entry name" value="FAD/NAD-bd_sf"/>
</dbReference>
<proteinExistence type="predicted"/>
<accession>A0A7C2V3F0</accession>
<keyword evidence="3 5" id="KW-0560">Oxidoreductase</keyword>
<dbReference type="PANTHER" id="PTHR13847:SF289">
    <property type="entry name" value="GLYCINE OXIDASE"/>
    <property type="match status" value="1"/>
</dbReference>
<dbReference type="InterPro" id="IPR006076">
    <property type="entry name" value="FAD-dep_OxRdtase"/>
</dbReference>
<dbReference type="UniPathway" id="UPA00060"/>
<dbReference type="Pfam" id="PF01266">
    <property type="entry name" value="DAO"/>
    <property type="match status" value="1"/>
</dbReference>
<dbReference type="InterPro" id="IPR012727">
    <property type="entry name" value="Gly_oxidase_ThiO"/>
</dbReference>
<dbReference type="GO" id="GO:0009229">
    <property type="term" value="P:thiamine diphosphate biosynthetic process"/>
    <property type="evidence" value="ECO:0007669"/>
    <property type="project" value="UniProtKB-UniPathway"/>
</dbReference>
<dbReference type="GO" id="GO:0050660">
    <property type="term" value="F:flavin adenine dinucleotide binding"/>
    <property type="evidence" value="ECO:0007669"/>
    <property type="project" value="InterPro"/>
</dbReference>
<dbReference type="Gene3D" id="3.50.50.60">
    <property type="entry name" value="FAD/NAD(P)-binding domain"/>
    <property type="match status" value="1"/>
</dbReference>
<dbReference type="GO" id="GO:0043799">
    <property type="term" value="F:glycine oxidase activity"/>
    <property type="evidence" value="ECO:0007669"/>
    <property type="project" value="UniProtKB-EC"/>
</dbReference>
<sequence length="344" mass="39046">MRKIIVVGSGVIGLSCAMYLAHEGHHVQVITRNPEEATSWVAGGMLAPFSEGLEGELFDFSYKSLKQYPEFIRFVKEVSGQRVDFWEGGIYRVVLKEEEELLEIAKRYKDMGYELEVLEKGDWLSEEVLCLINYVEEGWVDAEMLMDGLLFAMNRLGVEIRIDEIVKVEKSKDEITLLKGLKGNYTADFYLFALGAWTGELFDLPVYPIKGQALKLKGERLPRVHYSSISYLIPRDSYLYVGATSEDVGFLSGNTLEGIKRLSEGAIRVCPSLSKAKVFGMLYGYRPATPDEKPIFEVGQNYMVATGHYRNGILHAPITARIALEYLKGERPYFIDLFSHRRFS</sequence>
<feature type="domain" description="FAD dependent oxidoreductase" evidence="4">
    <location>
        <begin position="3"/>
        <end position="323"/>
    </location>
</feature>
<reference evidence="5" key="1">
    <citation type="journal article" date="2020" name="mSystems">
        <title>Genome- and Community-Level Interaction Insights into Carbon Utilization and Element Cycling Functions of Hydrothermarchaeota in Hydrothermal Sediment.</title>
        <authorList>
            <person name="Zhou Z."/>
            <person name="Liu Y."/>
            <person name="Xu W."/>
            <person name="Pan J."/>
            <person name="Luo Z.H."/>
            <person name="Li M."/>
        </authorList>
    </citation>
    <scope>NUCLEOTIDE SEQUENCE [LARGE SCALE GENOMIC DNA]</scope>
    <source>
        <strain evidence="5">SpSt-132</strain>
    </source>
</reference>
<comment type="caution">
    <text evidence="5">The sequence shown here is derived from an EMBL/GenBank/DDBJ whole genome shotgun (WGS) entry which is preliminary data.</text>
</comment>
<protein>
    <submittedName>
        <fullName evidence="5">Glycine oxidase ThiO</fullName>
        <ecNumber evidence="5">1.4.3.19</ecNumber>
    </submittedName>
</protein>
<dbReference type="NCBIfam" id="TIGR02352">
    <property type="entry name" value="thiamin_ThiO"/>
    <property type="match status" value="1"/>
</dbReference>
<evidence type="ECO:0000256" key="3">
    <source>
        <dbReference type="ARBA" id="ARBA00023002"/>
    </source>
</evidence>
<dbReference type="GO" id="GO:0009228">
    <property type="term" value="P:thiamine biosynthetic process"/>
    <property type="evidence" value="ECO:0007669"/>
    <property type="project" value="UniProtKB-KW"/>
</dbReference>
<evidence type="ECO:0000256" key="1">
    <source>
        <dbReference type="ARBA" id="ARBA00004948"/>
    </source>
</evidence>
<evidence type="ECO:0000259" key="4">
    <source>
        <dbReference type="Pfam" id="PF01266"/>
    </source>
</evidence>
<dbReference type="SUPFAM" id="SSF51971">
    <property type="entry name" value="Nucleotide-binding domain"/>
    <property type="match status" value="1"/>
</dbReference>
<keyword evidence="2" id="KW-0784">Thiamine biosynthesis</keyword>
<evidence type="ECO:0000313" key="5">
    <source>
        <dbReference type="EMBL" id="HEW45858.1"/>
    </source>
</evidence>
<dbReference type="SUPFAM" id="SSF54373">
    <property type="entry name" value="FAD-linked reductases, C-terminal domain"/>
    <property type="match status" value="1"/>
</dbReference>
<dbReference type="AlphaFoldDB" id="A0A7C2V3F0"/>
<dbReference type="PANTHER" id="PTHR13847">
    <property type="entry name" value="SARCOSINE DEHYDROGENASE-RELATED"/>
    <property type="match status" value="1"/>
</dbReference>
<dbReference type="PROSITE" id="PS51257">
    <property type="entry name" value="PROKAR_LIPOPROTEIN"/>
    <property type="match status" value="1"/>
</dbReference>
<dbReference type="EC" id="1.4.3.19" evidence="5"/>
<gene>
    <name evidence="5" type="primary">thiO</name>
    <name evidence="5" type="ORF">ENO47_04205</name>
</gene>
<comment type="pathway">
    <text evidence="1">Cofactor biosynthesis; thiamine diphosphate biosynthesis.</text>
</comment>
<dbReference type="Gene3D" id="3.30.9.10">
    <property type="entry name" value="D-Amino Acid Oxidase, subunit A, domain 2"/>
    <property type="match status" value="1"/>
</dbReference>
<organism evidence="5">
    <name type="scientific">Hydrogenobacter sp</name>
    <dbReference type="NCBI Taxonomy" id="2152829"/>
    <lineage>
        <taxon>Bacteria</taxon>
        <taxon>Pseudomonadati</taxon>
        <taxon>Aquificota</taxon>
        <taxon>Aquificia</taxon>
        <taxon>Aquificales</taxon>
        <taxon>Aquificaceae</taxon>
        <taxon>Hydrogenobacter</taxon>
    </lineage>
</organism>
<dbReference type="GO" id="GO:0005737">
    <property type="term" value="C:cytoplasm"/>
    <property type="evidence" value="ECO:0007669"/>
    <property type="project" value="TreeGrafter"/>
</dbReference>